<dbReference type="Proteomes" id="UP001149821">
    <property type="component" value="Unassembled WGS sequence"/>
</dbReference>
<feature type="signal peptide" evidence="1">
    <location>
        <begin position="1"/>
        <end position="24"/>
    </location>
</feature>
<reference evidence="2" key="1">
    <citation type="submission" date="2021-12" db="EMBL/GenBank/DDBJ databases">
        <title>Enterovibrio ZSDZ35 sp. nov. and Enterovibrio ZSDZ42 sp. nov., isolated from coastal seawater in Qingdao.</title>
        <authorList>
            <person name="Zhang P."/>
        </authorList>
    </citation>
    <scope>NUCLEOTIDE SEQUENCE</scope>
    <source>
        <strain evidence="2">ZSDZ35</strain>
    </source>
</reference>
<organism evidence="2 3">
    <name type="scientific">Enterovibrio qingdaonensis</name>
    <dbReference type="NCBI Taxonomy" id="2899818"/>
    <lineage>
        <taxon>Bacteria</taxon>
        <taxon>Pseudomonadati</taxon>
        <taxon>Pseudomonadota</taxon>
        <taxon>Gammaproteobacteria</taxon>
        <taxon>Vibrionales</taxon>
        <taxon>Vibrionaceae</taxon>
        <taxon>Enterovibrio</taxon>
    </lineage>
</organism>
<evidence type="ECO:0008006" key="4">
    <source>
        <dbReference type="Google" id="ProtNLM"/>
    </source>
</evidence>
<comment type="caution">
    <text evidence="2">The sequence shown here is derived from an EMBL/GenBank/DDBJ whole genome shotgun (WGS) entry which is preliminary data.</text>
</comment>
<feature type="chain" id="PRO_5045407553" description="Lipoprotein" evidence="1">
    <location>
        <begin position="25"/>
        <end position="124"/>
    </location>
</feature>
<keyword evidence="1" id="KW-0732">Signal</keyword>
<gene>
    <name evidence="2" type="ORF">LRP49_16420</name>
</gene>
<proteinExistence type="predicted"/>
<dbReference type="RefSeq" id="WP_274143392.1">
    <property type="nucleotide sequence ID" value="NZ_JAJUBB010000012.1"/>
</dbReference>
<name>A0ABT5QQ91_9GAMM</name>
<dbReference type="EMBL" id="JAJUBB010000012">
    <property type="protein sequence ID" value="MDD1782759.1"/>
    <property type="molecule type" value="Genomic_DNA"/>
</dbReference>
<evidence type="ECO:0000313" key="3">
    <source>
        <dbReference type="Proteomes" id="UP001149821"/>
    </source>
</evidence>
<evidence type="ECO:0000313" key="2">
    <source>
        <dbReference type="EMBL" id="MDD1782759.1"/>
    </source>
</evidence>
<dbReference type="PROSITE" id="PS51257">
    <property type="entry name" value="PROKAR_LIPOPROTEIN"/>
    <property type="match status" value="1"/>
</dbReference>
<accession>A0ABT5QQ91</accession>
<evidence type="ECO:0000256" key="1">
    <source>
        <dbReference type="SAM" id="SignalP"/>
    </source>
</evidence>
<sequence>MVQTNLKLIAVVGMALAVASCAIKQPETTDVYIPKGAIQCETQGMTLSESTQRLASVGVTSVSAQCAEITGVMHSAVCGGQTGEIIVHTIATKEVLLAEQAGYKGVKALQSTGNDTGYIAIECK</sequence>
<protein>
    <recommendedName>
        <fullName evidence="4">Lipoprotein</fullName>
    </recommendedName>
</protein>
<keyword evidence="3" id="KW-1185">Reference proteome</keyword>